<feature type="compositionally biased region" description="Gly residues" evidence="1">
    <location>
        <begin position="484"/>
        <end position="495"/>
    </location>
</feature>
<dbReference type="Gene3D" id="3.10.310.50">
    <property type="match status" value="1"/>
</dbReference>
<sequence>MLRLLFLPAFLLLLLAGAPAAAQAPDAYLTRVPDPKRLGETYVSNPDAVLSPATVQDLNATLQALDQSGRAHIDVAVVSSIGEAVPKTAATALFNRWKIGDQTKDNGLLILLVMDQRRVEFETGYGLEAELPDVICYRIQQQYMVPALRAGQTDEAVRQGVAAVIRQLSTGRFAAAGADSLAADGPAAAADDAAGLALTDVGSAPDSEDNILVIVAGVVACLAALLLYGLLWYYTTQGSPHRYAAALVLLVPVGLALALPFTDDAGRGAALLLGLGYLPPWLYTLWHLRRVEQQRRGAWAALPRHQQHQLLQRAHHGLGFTAYAFALPLAWYWPRHRRRMQELREAPYACPHCGQPMRRLAETDDDAHLHPGERVEERLQSVDYDVWRCAACQHTLKLDYQNLSTDAEPCPKCHFRTFQDAGQQVMQRATTHSAGWGWHRHRCRHCAYETKERYDIPRISESSSSSSSGSSSSGGSSSSSSSGGSSGGGGAGSSW</sequence>
<feature type="domain" description="TPM" evidence="4">
    <location>
        <begin position="44"/>
        <end position="166"/>
    </location>
</feature>
<evidence type="ECO:0000313" key="6">
    <source>
        <dbReference type="Proteomes" id="UP000248553"/>
    </source>
</evidence>
<evidence type="ECO:0000256" key="1">
    <source>
        <dbReference type="SAM" id="MobiDB-lite"/>
    </source>
</evidence>
<feature type="transmembrane region" description="Helical" evidence="2">
    <location>
        <begin position="243"/>
        <end position="262"/>
    </location>
</feature>
<feature type="transmembrane region" description="Helical" evidence="2">
    <location>
        <begin position="211"/>
        <end position="231"/>
    </location>
</feature>
<dbReference type="Pfam" id="PF04536">
    <property type="entry name" value="TPM_phosphatase"/>
    <property type="match status" value="1"/>
</dbReference>
<evidence type="ECO:0000259" key="4">
    <source>
        <dbReference type="Pfam" id="PF04536"/>
    </source>
</evidence>
<dbReference type="EMBL" id="QHKM01000002">
    <property type="protein sequence ID" value="RAK68185.1"/>
    <property type="molecule type" value="Genomic_DNA"/>
</dbReference>
<feature type="transmembrane region" description="Helical" evidence="2">
    <location>
        <begin position="268"/>
        <end position="286"/>
    </location>
</feature>
<keyword evidence="2" id="KW-0472">Membrane</keyword>
<gene>
    <name evidence="5" type="ORF">DLM85_09110</name>
</gene>
<feature type="compositionally biased region" description="Low complexity" evidence="1">
    <location>
        <begin position="462"/>
        <end position="483"/>
    </location>
</feature>
<evidence type="ECO:0000256" key="2">
    <source>
        <dbReference type="SAM" id="Phobius"/>
    </source>
</evidence>
<dbReference type="RefSeq" id="WP_111477798.1">
    <property type="nucleotide sequence ID" value="NZ_QHKM01000002.1"/>
</dbReference>
<accession>A0A328BNC9</accession>
<evidence type="ECO:0000313" key="5">
    <source>
        <dbReference type="EMBL" id="RAK68185.1"/>
    </source>
</evidence>
<name>A0A328BNC9_9BACT</name>
<proteinExistence type="predicted"/>
<feature type="region of interest" description="Disordered" evidence="1">
    <location>
        <begin position="457"/>
        <end position="495"/>
    </location>
</feature>
<dbReference type="PANTHER" id="PTHR30373">
    <property type="entry name" value="UPF0603 PROTEIN YGCG"/>
    <property type="match status" value="1"/>
</dbReference>
<dbReference type="OrthoDB" id="9810918at2"/>
<evidence type="ECO:0000256" key="3">
    <source>
        <dbReference type="SAM" id="SignalP"/>
    </source>
</evidence>
<keyword evidence="6" id="KW-1185">Reference proteome</keyword>
<organism evidence="5 6">
    <name type="scientific">Hymenobacter edaphi</name>
    <dbReference type="NCBI Taxonomy" id="2211146"/>
    <lineage>
        <taxon>Bacteria</taxon>
        <taxon>Pseudomonadati</taxon>
        <taxon>Bacteroidota</taxon>
        <taxon>Cytophagia</taxon>
        <taxon>Cytophagales</taxon>
        <taxon>Hymenobacteraceae</taxon>
        <taxon>Hymenobacter</taxon>
    </lineage>
</organism>
<comment type="caution">
    <text evidence="5">The sequence shown here is derived from an EMBL/GenBank/DDBJ whole genome shotgun (WGS) entry which is preliminary data.</text>
</comment>
<reference evidence="6" key="1">
    <citation type="submission" date="2018-05" db="EMBL/GenBank/DDBJ databases">
        <authorList>
            <person name="Nie L."/>
        </authorList>
    </citation>
    <scope>NUCLEOTIDE SEQUENCE [LARGE SCALE GENOMIC DNA]</scope>
    <source>
        <strain evidence="6">NL</strain>
    </source>
</reference>
<dbReference type="Proteomes" id="UP000248553">
    <property type="component" value="Unassembled WGS sequence"/>
</dbReference>
<keyword evidence="2" id="KW-0812">Transmembrane</keyword>
<keyword evidence="2" id="KW-1133">Transmembrane helix</keyword>
<feature type="transmembrane region" description="Helical" evidence="2">
    <location>
        <begin position="314"/>
        <end position="333"/>
    </location>
</feature>
<dbReference type="InterPro" id="IPR007621">
    <property type="entry name" value="TPM_dom"/>
</dbReference>
<protein>
    <recommendedName>
        <fullName evidence="4">TPM domain-containing protein</fullName>
    </recommendedName>
</protein>
<feature type="chain" id="PRO_5016301736" description="TPM domain-containing protein" evidence="3">
    <location>
        <begin position="25"/>
        <end position="495"/>
    </location>
</feature>
<keyword evidence="3" id="KW-0732">Signal</keyword>
<dbReference type="PANTHER" id="PTHR30373:SF2">
    <property type="entry name" value="UPF0603 PROTEIN YGCG"/>
    <property type="match status" value="1"/>
</dbReference>
<feature type="signal peptide" evidence="3">
    <location>
        <begin position="1"/>
        <end position="24"/>
    </location>
</feature>
<dbReference type="AlphaFoldDB" id="A0A328BNC9"/>